<dbReference type="OrthoDB" id="9797825at2"/>
<keyword evidence="5" id="KW-1185">Reference proteome</keyword>
<dbReference type="Pfam" id="PF07542">
    <property type="entry name" value="ATP12"/>
    <property type="match status" value="1"/>
</dbReference>
<sequence>MKRFYKTVSVSDSKDGWQVLLDGRAIRRQGGAAQNVPSHALAEALAQEWRDQGETLDLARFPMRDMTDFALDVAAADRPALAAKTLAFAETDTLCYRADPGDALLAEQEKVWDPLLTAFEDAEGVRFARVSGIMHHAQPDETIATLHRRLLALGQFELTALHTAASLAASLCIGIAAMKPGSDIDALWSAAHLEEEWQARLWGRDEEAEQRNAERREAFRRAALFAKLIATQSS</sequence>
<keyword evidence="2" id="KW-0809">Transit peptide</keyword>
<dbReference type="RefSeq" id="WP_115365653.1">
    <property type="nucleotide sequence ID" value="NZ_QBKA01000002.1"/>
</dbReference>
<dbReference type="InterPro" id="IPR011419">
    <property type="entry name" value="ATP12_ATP_synth-F1-assembly"/>
</dbReference>
<keyword evidence="3" id="KW-0143">Chaperone</keyword>
<comment type="caution">
    <text evidence="4">The sequence shown here is derived from an EMBL/GenBank/DDBJ whole genome shotgun (WGS) entry which is preliminary data.</text>
</comment>
<evidence type="ECO:0000256" key="1">
    <source>
        <dbReference type="ARBA" id="ARBA00008231"/>
    </source>
</evidence>
<dbReference type="GO" id="GO:0043461">
    <property type="term" value="P:proton-transporting ATP synthase complex assembly"/>
    <property type="evidence" value="ECO:0007669"/>
    <property type="project" value="InterPro"/>
</dbReference>
<comment type="similarity">
    <text evidence="1">Belongs to the ATP12 family.</text>
</comment>
<evidence type="ECO:0000313" key="4">
    <source>
        <dbReference type="EMBL" id="RDC59266.1"/>
    </source>
</evidence>
<dbReference type="PANTHER" id="PTHR21013">
    <property type="entry name" value="ATP SYNTHASE MITOCHONDRIAL F1 COMPLEX ASSEMBLY FACTOR 2/ATP12 PROTEIN, MITOCHONDRIAL PRECURSOR"/>
    <property type="match status" value="1"/>
</dbReference>
<gene>
    <name evidence="4" type="ORF">HME9302_00453</name>
</gene>
<organism evidence="4 5">
    <name type="scientific">Alteripontixanthobacter maritimus</name>
    <dbReference type="NCBI Taxonomy" id="2161824"/>
    <lineage>
        <taxon>Bacteria</taxon>
        <taxon>Pseudomonadati</taxon>
        <taxon>Pseudomonadota</taxon>
        <taxon>Alphaproteobacteria</taxon>
        <taxon>Sphingomonadales</taxon>
        <taxon>Erythrobacteraceae</taxon>
        <taxon>Alteripontixanthobacter</taxon>
    </lineage>
</organism>
<evidence type="ECO:0000256" key="2">
    <source>
        <dbReference type="ARBA" id="ARBA00022946"/>
    </source>
</evidence>
<dbReference type="InterPro" id="IPR023335">
    <property type="entry name" value="ATP12_ortho_dom_sf"/>
</dbReference>
<protein>
    <submittedName>
        <fullName evidence="4">ATP synthase mitochondrial F1 complex assembly factor</fullName>
    </submittedName>
</protein>
<dbReference type="Gene3D" id="1.10.3580.10">
    <property type="entry name" value="ATP12 ATPase"/>
    <property type="match status" value="1"/>
</dbReference>
<dbReference type="Proteomes" id="UP000253727">
    <property type="component" value="Unassembled WGS sequence"/>
</dbReference>
<dbReference type="EMBL" id="QBKA01000002">
    <property type="protein sequence ID" value="RDC59266.1"/>
    <property type="molecule type" value="Genomic_DNA"/>
</dbReference>
<name>A0A369Q7W0_9SPHN</name>
<dbReference type="PANTHER" id="PTHR21013:SF10">
    <property type="entry name" value="ATP SYNTHASE MITOCHONDRIAL F1 COMPLEX ASSEMBLY FACTOR 2"/>
    <property type="match status" value="1"/>
</dbReference>
<reference evidence="4 5" key="1">
    <citation type="submission" date="2018-04" db="EMBL/GenBank/DDBJ databases">
        <title>Altererythrobacter sp. HME9302 genome sequencing and assembly.</title>
        <authorList>
            <person name="Kang H."/>
            <person name="Kim H."/>
            <person name="Joh K."/>
        </authorList>
    </citation>
    <scope>NUCLEOTIDE SEQUENCE [LARGE SCALE GENOMIC DNA]</scope>
    <source>
        <strain evidence="4 5">HME9302</strain>
    </source>
</reference>
<evidence type="ECO:0000256" key="3">
    <source>
        <dbReference type="ARBA" id="ARBA00023186"/>
    </source>
</evidence>
<accession>A0A369Q7W0</accession>
<proteinExistence type="inferred from homology"/>
<dbReference type="Gene3D" id="3.30.2180.10">
    <property type="entry name" value="ATP12-like"/>
    <property type="match status" value="1"/>
</dbReference>
<dbReference type="SUPFAM" id="SSF160909">
    <property type="entry name" value="ATP12-like"/>
    <property type="match status" value="1"/>
</dbReference>
<dbReference type="InterPro" id="IPR042272">
    <property type="entry name" value="ATP12_ATP_synth-F1-assembly_N"/>
</dbReference>
<dbReference type="AlphaFoldDB" id="A0A369Q7W0"/>
<evidence type="ECO:0000313" key="5">
    <source>
        <dbReference type="Proteomes" id="UP000253727"/>
    </source>
</evidence>